<dbReference type="Pfam" id="PF25419">
    <property type="entry name" value="Ig_PIFI"/>
    <property type="match status" value="1"/>
</dbReference>
<gene>
    <name evidence="3" type="ORF">KI387_000169</name>
</gene>
<comment type="subcellular location">
    <subcellularLocation>
        <location evidence="1">Plastid</location>
        <location evidence="1">Chloroplast stroma</location>
    </subcellularLocation>
</comment>
<evidence type="ECO:0000259" key="2">
    <source>
        <dbReference type="Pfam" id="PF25419"/>
    </source>
</evidence>
<dbReference type="PANTHER" id="PTHR32429:SF9">
    <property type="entry name" value="PROTEIN POST-ILLUMINATION CHLOROPHYLL FLUORESCENCE INCREASE, CHLOROPLASTIC"/>
    <property type="match status" value="1"/>
</dbReference>
<dbReference type="InterPro" id="IPR044960">
    <property type="entry name" value="RCA-like"/>
</dbReference>
<reference evidence="3 4" key="1">
    <citation type="journal article" date="2021" name="Nat. Plants">
        <title>The Taxus genome provides insights into paclitaxel biosynthesis.</title>
        <authorList>
            <person name="Xiong X."/>
            <person name="Gou J."/>
            <person name="Liao Q."/>
            <person name="Li Y."/>
            <person name="Zhou Q."/>
            <person name="Bi G."/>
            <person name="Li C."/>
            <person name="Du R."/>
            <person name="Wang X."/>
            <person name="Sun T."/>
            <person name="Guo L."/>
            <person name="Liang H."/>
            <person name="Lu P."/>
            <person name="Wu Y."/>
            <person name="Zhang Z."/>
            <person name="Ro D.K."/>
            <person name="Shang Y."/>
            <person name="Huang S."/>
            <person name="Yan J."/>
        </authorList>
    </citation>
    <scope>NUCLEOTIDE SEQUENCE [LARGE SCALE GENOMIC DNA]</scope>
    <source>
        <strain evidence="3">Ta-2019</strain>
    </source>
</reference>
<feature type="non-terminal residue" evidence="3">
    <location>
        <position position="230"/>
    </location>
</feature>
<evidence type="ECO:0000256" key="1">
    <source>
        <dbReference type="ARBA" id="ARBA00004470"/>
    </source>
</evidence>
<organism evidence="3 4">
    <name type="scientific">Taxus chinensis</name>
    <name type="common">Chinese yew</name>
    <name type="synonym">Taxus wallichiana var. chinensis</name>
    <dbReference type="NCBI Taxonomy" id="29808"/>
    <lineage>
        <taxon>Eukaryota</taxon>
        <taxon>Viridiplantae</taxon>
        <taxon>Streptophyta</taxon>
        <taxon>Embryophyta</taxon>
        <taxon>Tracheophyta</taxon>
        <taxon>Spermatophyta</taxon>
        <taxon>Pinopsida</taxon>
        <taxon>Pinidae</taxon>
        <taxon>Conifers II</taxon>
        <taxon>Cupressales</taxon>
        <taxon>Taxaceae</taxon>
        <taxon>Taxus</taxon>
    </lineage>
</organism>
<feature type="domain" description="PIFI-like Ig-like" evidence="2">
    <location>
        <begin position="45"/>
        <end position="173"/>
    </location>
</feature>
<name>A0AA38GTK8_TAXCH</name>
<dbReference type="GO" id="GO:0009570">
    <property type="term" value="C:chloroplast stroma"/>
    <property type="evidence" value="ECO:0007669"/>
    <property type="project" value="UniProtKB-SubCell"/>
</dbReference>
<dbReference type="PANTHER" id="PTHR32429">
    <property type="match status" value="1"/>
</dbReference>
<dbReference type="GO" id="GO:0009579">
    <property type="term" value="C:thylakoid"/>
    <property type="evidence" value="ECO:0007669"/>
    <property type="project" value="TreeGrafter"/>
</dbReference>
<comment type="caution">
    <text evidence="3">The sequence shown here is derived from an EMBL/GenBank/DDBJ whole genome shotgun (WGS) entry which is preliminary data.</text>
</comment>
<keyword evidence="4" id="KW-1185">Reference proteome</keyword>
<evidence type="ECO:0000313" key="4">
    <source>
        <dbReference type="Proteomes" id="UP000824469"/>
    </source>
</evidence>
<protein>
    <recommendedName>
        <fullName evidence="2">PIFI-like Ig-like domain-containing protein</fullName>
    </recommendedName>
</protein>
<dbReference type="OMA" id="RCTMIGN"/>
<sequence length="230" mass="25500">SKFLGSPLVKVVQVKQQRLSKTHGKVYAIATVEDDLKGYTLPSWAEFEIGQSTVYWSTEDGMPPTSGEKLAIYYNPVSSKLAPNPEYGIAFNGGFNQPIMCGGEPRAMSRRDRGKMSDPFYVIKILVPQHALTLVFSFTDGTNWDGPYKLQFEVPAKWRNKPISFFNEGLTAELSQDGACERAIYAEANFVVERCAFPANLVVEGGDRCKLDFVTGCTDPASQYFNPLAN</sequence>
<proteinExistence type="predicted"/>
<dbReference type="GO" id="GO:0010478">
    <property type="term" value="P:chlororespiration"/>
    <property type="evidence" value="ECO:0007669"/>
    <property type="project" value="TreeGrafter"/>
</dbReference>
<accession>A0AA38GTK8</accession>
<dbReference type="Proteomes" id="UP000824469">
    <property type="component" value="Unassembled WGS sequence"/>
</dbReference>
<dbReference type="AlphaFoldDB" id="A0AA38GTK8"/>
<dbReference type="InterPro" id="IPR057612">
    <property type="entry name" value="Ig_PIFI"/>
</dbReference>
<evidence type="ECO:0000313" key="3">
    <source>
        <dbReference type="EMBL" id="KAH9328061.1"/>
    </source>
</evidence>
<dbReference type="EMBL" id="JAHRHJ020000001">
    <property type="protein sequence ID" value="KAH9328061.1"/>
    <property type="molecule type" value="Genomic_DNA"/>
</dbReference>
<feature type="non-terminal residue" evidence="3">
    <location>
        <position position="1"/>
    </location>
</feature>